<protein>
    <submittedName>
        <fullName evidence="4">ABC transporter ATP-binding protein</fullName>
    </submittedName>
</protein>
<proteinExistence type="predicted"/>
<dbReference type="PANTHER" id="PTHR42794:SF2">
    <property type="entry name" value="ABC TRANSPORTER ATP-BINDING PROTEIN"/>
    <property type="match status" value="1"/>
</dbReference>
<dbReference type="PROSITE" id="PS50893">
    <property type="entry name" value="ABC_TRANSPORTER_2"/>
    <property type="match status" value="1"/>
</dbReference>
<evidence type="ECO:0000256" key="2">
    <source>
        <dbReference type="ARBA" id="ARBA00022840"/>
    </source>
</evidence>
<organism evidence="4 5">
    <name type="scientific">Magnetospirillum sulfuroxidans</name>
    <dbReference type="NCBI Taxonomy" id="611300"/>
    <lineage>
        <taxon>Bacteria</taxon>
        <taxon>Pseudomonadati</taxon>
        <taxon>Pseudomonadota</taxon>
        <taxon>Alphaproteobacteria</taxon>
        <taxon>Rhodospirillales</taxon>
        <taxon>Rhodospirillaceae</taxon>
        <taxon>Magnetospirillum</taxon>
    </lineage>
</organism>
<evidence type="ECO:0000313" key="5">
    <source>
        <dbReference type="Proteomes" id="UP000680714"/>
    </source>
</evidence>
<evidence type="ECO:0000259" key="3">
    <source>
        <dbReference type="PROSITE" id="PS50893"/>
    </source>
</evidence>
<dbReference type="SUPFAM" id="SSF52540">
    <property type="entry name" value="P-loop containing nucleoside triphosphate hydrolases"/>
    <property type="match status" value="1"/>
</dbReference>
<keyword evidence="1" id="KW-0547">Nucleotide-binding</keyword>
<dbReference type="PROSITE" id="PS00211">
    <property type="entry name" value="ABC_TRANSPORTER_1"/>
    <property type="match status" value="1"/>
</dbReference>
<gene>
    <name evidence="4" type="ORF">KEC16_18760</name>
</gene>
<dbReference type="InterPro" id="IPR003439">
    <property type="entry name" value="ABC_transporter-like_ATP-bd"/>
</dbReference>
<dbReference type="EMBL" id="JAGTUF010000031">
    <property type="protein sequence ID" value="MBR9973773.1"/>
    <property type="molecule type" value="Genomic_DNA"/>
</dbReference>
<feature type="domain" description="ABC transporter" evidence="3">
    <location>
        <begin position="4"/>
        <end position="237"/>
    </location>
</feature>
<name>A0ABS5IJ88_9PROT</name>
<dbReference type="Proteomes" id="UP000680714">
    <property type="component" value="Unassembled WGS sequence"/>
</dbReference>
<dbReference type="CDD" id="cd03214">
    <property type="entry name" value="ABC_Iron-Siderophores_B12_Hemin"/>
    <property type="match status" value="1"/>
</dbReference>
<dbReference type="InterPro" id="IPR003593">
    <property type="entry name" value="AAA+_ATPase"/>
</dbReference>
<dbReference type="SMART" id="SM00382">
    <property type="entry name" value="AAA"/>
    <property type="match status" value="1"/>
</dbReference>
<evidence type="ECO:0000256" key="1">
    <source>
        <dbReference type="ARBA" id="ARBA00022741"/>
    </source>
</evidence>
<evidence type="ECO:0000313" key="4">
    <source>
        <dbReference type="EMBL" id="MBR9973773.1"/>
    </source>
</evidence>
<dbReference type="Gene3D" id="3.40.50.300">
    <property type="entry name" value="P-loop containing nucleotide triphosphate hydrolases"/>
    <property type="match status" value="1"/>
</dbReference>
<dbReference type="RefSeq" id="WP_211551819.1">
    <property type="nucleotide sequence ID" value="NZ_JAGTUF010000031.1"/>
</dbReference>
<dbReference type="InterPro" id="IPR027417">
    <property type="entry name" value="P-loop_NTPase"/>
</dbReference>
<sequence>MTILEARALSVTLDHCPVLSHVSLSVGTGEMLGLIGPNGAGKSTLLRALAGLIPAEGGFLEGHPIRSFAPKERARRLAYLPQGSDSHWPMAAREVVALGRTPHHGGKVRLTPKDHDSITRAMAEADVEALADRPMNRLSGGERARVLLARALAVGAPVLMADEPAAHLDVGHQLSLMQVLRRRAEGGDTVVLVLHDLSSALRFCDRVAVLAQGRLVAQGNPAEVLSDACLAQVFGIAVARGRHEGVPFFQPWSPVRQGA</sequence>
<dbReference type="PANTHER" id="PTHR42794">
    <property type="entry name" value="HEMIN IMPORT ATP-BINDING PROTEIN HMUV"/>
    <property type="match status" value="1"/>
</dbReference>
<dbReference type="GO" id="GO:0005524">
    <property type="term" value="F:ATP binding"/>
    <property type="evidence" value="ECO:0007669"/>
    <property type="project" value="UniProtKB-KW"/>
</dbReference>
<accession>A0ABS5IJ88</accession>
<comment type="caution">
    <text evidence="4">The sequence shown here is derived from an EMBL/GenBank/DDBJ whole genome shotgun (WGS) entry which is preliminary data.</text>
</comment>
<keyword evidence="2 4" id="KW-0067">ATP-binding</keyword>
<dbReference type="InterPro" id="IPR017871">
    <property type="entry name" value="ABC_transporter-like_CS"/>
</dbReference>
<reference evidence="4 5" key="1">
    <citation type="submission" date="2021-04" db="EMBL/GenBank/DDBJ databases">
        <title>Magnetospirillum sulfuroxidans sp. nov., a facultative chemolithoautotrophic sulfur-oxidizing alphaproteobacterium isolated from freshwater sediment and proposals for Paramagetospirillum gen. nov., and Magnetospirillaceae fam. nov.</title>
        <authorList>
            <person name="Koziaeva V."/>
            <person name="Geelhoed J.S."/>
            <person name="Sorokin D.Y."/>
            <person name="Grouzdev D.S."/>
        </authorList>
    </citation>
    <scope>NUCLEOTIDE SEQUENCE [LARGE SCALE GENOMIC DNA]</scope>
    <source>
        <strain evidence="4 5">J10</strain>
    </source>
</reference>
<keyword evidence="5" id="KW-1185">Reference proteome</keyword>
<dbReference type="Pfam" id="PF00005">
    <property type="entry name" value="ABC_tran"/>
    <property type="match status" value="1"/>
</dbReference>